<comment type="catalytic activity">
    <reaction evidence="2 18 19">
        <text>(6R)-NADPHX = (6S)-NADPHX</text>
        <dbReference type="Rhea" id="RHEA:32227"/>
        <dbReference type="ChEBI" id="CHEBI:64076"/>
        <dbReference type="ChEBI" id="CHEBI:64077"/>
        <dbReference type="EC" id="5.1.99.6"/>
    </reaction>
</comment>
<comment type="function">
    <text evidence="14 19">Bifunctional enzyme that catalyzes the epimerization of the S- and R-forms of NAD(P)HX and the dehydration of the S-form of NAD(P)HX at the expense of ADP, which is converted to AMP. This allows the repair of both epimers of NAD(P)HX, a damaged form of NAD(P)H that is a result of enzymatic or heat-dependent hydration.</text>
</comment>
<evidence type="ECO:0000256" key="14">
    <source>
        <dbReference type="ARBA" id="ARBA00025153"/>
    </source>
</evidence>
<feature type="domain" description="YjeF C-terminal" evidence="20">
    <location>
        <begin position="226"/>
        <end position="513"/>
    </location>
</feature>
<feature type="binding site" evidence="17">
    <location>
        <position position="372"/>
    </location>
    <ligand>
        <name>(6S)-NADPHX</name>
        <dbReference type="ChEBI" id="CHEBI:64076"/>
    </ligand>
</feature>
<keyword evidence="11 18" id="KW-0413">Isomerase</keyword>
<evidence type="ECO:0000259" key="20">
    <source>
        <dbReference type="PROSITE" id="PS51383"/>
    </source>
</evidence>
<feature type="domain" description="YjeF N-terminal" evidence="21">
    <location>
        <begin position="16"/>
        <end position="216"/>
    </location>
</feature>
<dbReference type="Gene3D" id="3.40.1190.20">
    <property type="match status" value="1"/>
</dbReference>
<feature type="binding site" evidence="17">
    <location>
        <begin position="411"/>
        <end position="415"/>
    </location>
    <ligand>
        <name>AMP</name>
        <dbReference type="ChEBI" id="CHEBI:456215"/>
    </ligand>
</feature>
<comment type="similarity">
    <text evidence="17">Belongs to the NnrD/CARKD family.</text>
</comment>
<evidence type="ECO:0000256" key="8">
    <source>
        <dbReference type="ARBA" id="ARBA00022857"/>
    </source>
</evidence>
<evidence type="ECO:0000256" key="1">
    <source>
        <dbReference type="ARBA" id="ARBA00000013"/>
    </source>
</evidence>
<comment type="subunit">
    <text evidence="17">Homotetramer.</text>
</comment>
<comment type="catalytic activity">
    <reaction evidence="16 17 19">
        <text>(6S)-NADPHX + ADP = AMP + phosphate + NADPH + H(+)</text>
        <dbReference type="Rhea" id="RHEA:32235"/>
        <dbReference type="ChEBI" id="CHEBI:15378"/>
        <dbReference type="ChEBI" id="CHEBI:43474"/>
        <dbReference type="ChEBI" id="CHEBI:57783"/>
        <dbReference type="ChEBI" id="CHEBI:64076"/>
        <dbReference type="ChEBI" id="CHEBI:456215"/>
        <dbReference type="ChEBI" id="CHEBI:456216"/>
        <dbReference type="EC" id="4.2.1.136"/>
    </reaction>
</comment>
<evidence type="ECO:0000313" key="23">
    <source>
        <dbReference type="Proteomes" id="UP000567246"/>
    </source>
</evidence>
<dbReference type="GO" id="GO:0005524">
    <property type="term" value="F:ATP binding"/>
    <property type="evidence" value="ECO:0007669"/>
    <property type="project" value="UniProtKB-UniRule"/>
</dbReference>
<dbReference type="GO" id="GO:0046496">
    <property type="term" value="P:nicotinamide nucleotide metabolic process"/>
    <property type="evidence" value="ECO:0007669"/>
    <property type="project" value="UniProtKB-UniRule"/>
</dbReference>
<keyword evidence="12 17" id="KW-0456">Lyase</keyword>
<gene>
    <name evidence="17" type="primary">nnrD</name>
    <name evidence="18" type="synonym">nnrE</name>
    <name evidence="22" type="ORF">HDA33_000193</name>
</gene>
<sequence>MSVEELRRVAVAGSAVRAAEAPLLAAGRGPAMMRDAAWALAEHAAALLRARGPVAGTTVAALVGPGNNGGDALFALAFLRRRGVAAVAVPVRHDDDGAPRWHAEGWAALRAAGGRRADAVPAAAALVIDGMLGTGFAGELTLPPAARALPRDAVVLACDVPSGVDADTGEVRGEALRADATVTFGALKTGLLVGEGAALAGEVHPVDIGLGPQLPTSPAARLRLADEAAVRAAHPAPAPDAHKYTRGLVAVAAGSPRYPGAAVLSCSGALHAGAGMVHHAGPEATRDRVLAEHPEALVSTEGPAPDRADAWVAGPGLDTQDDARRRWEGVLSALAERPEAALVADASALELVTAAQLRALREAGTPVVLTPHAGEWARLRERLPADGADAADPLAALRAWSAAHGATVLLKGPRTLTVQPDGEAWLVADGGPELAMGGTGDVLAGALGAVLAADVARRSRARRAGQAPGPVPTAALAAAAAWLHARAGAEQARAGRLTTRTLPAALGAVTARLWRAGDEDGRTRG</sequence>
<evidence type="ECO:0000256" key="3">
    <source>
        <dbReference type="ARBA" id="ARBA00006001"/>
    </source>
</evidence>
<dbReference type="PROSITE" id="PS01050">
    <property type="entry name" value="YJEF_C_2"/>
    <property type="match status" value="1"/>
</dbReference>
<dbReference type="EMBL" id="JACHMW010000001">
    <property type="protein sequence ID" value="MBB5847629.1"/>
    <property type="molecule type" value="Genomic_DNA"/>
</dbReference>
<organism evidence="22 23">
    <name type="scientific">Micrococcus endophyticus</name>
    <dbReference type="NCBI Taxonomy" id="455343"/>
    <lineage>
        <taxon>Bacteria</taxon>
        <taxon>Bacillati</taxon>
        <taxon>Actinomycetota</taxon>
        <taxon>Actinomycetes</taxon>
        <taxon>Micrococcales</taxon>
        <taxon>Micrococcaceae</taxon>
        <taxon>Micrococcus</taxon>
    </lineage>
</organism>
<keyword evidence="5 18" id="KW-0479">Metal-binding</keyword>
<dbReference type="InterPro" id="IPR017953">
    <property type="entry name" value="Carbohydrate_kinase_pred_CS"/>
</dbReference>
<dbReference type="InterPro" id="IPR029056">
    <property type="entry name" value="Ribokinase-like"/>
</dbReference>
<dbReference type="HAMAP" id="MF_01966">
    <property type="entry name" value="NADHX_epimerase"/>
    <property type="match status" value="1"/>
</dbReference>
<dbReference type="GO" id="GO:0016301">
    <property type="term" value="F:kinase activity"/>
    <property type="evidence" value="ECO:0007669"/>
    <property type="project" value="UniProtKB-KW"/>
</dbReference>
<feature type="binding site" evidence="18">
    <location>
        <position position="129"/>
    </location>
    <ligand>
        <name>K(+)</name>
        <dbReference type="ChEBI" id="CHEBI:29103"/>
    </ligand>
</feature>
<dbReference type="Proteomes" id="UP000567246">
    <property type="component" value="Unassembled WGS sequence"/>
</dbReference>
<comment type="similarity">
    <text evidence="3 19">In the N-terminal section; belongs to the NnrE/AIBP family.</text>
</comment>
<dbReference type="RefSeq" id="WP_184169912.1">
    <property type="nucleotide sequence ID" value="NZ_JACHMW010000001.1"/>
</dbReference>
<dbReference type="PANTHER" id="PTHR12592">
    <property type="entry name" value="ATP-DEPENDENT (S)-NAD(P)H-HYDRATE DEHYDRATASE FAMILY MEMBER"/>
    <property type="match status" value="1"/>
</dbReference>
<evidence type="ECO:0000256" key="2">
    <source>
        <dbReference type="ARBA" id="ARBA00000909"/>
    </source>
</evidence>
<evidence type="ECO:0000313" key="22">
    <source>
        <dbReference type="EMBL" id="MBB5847629.1"/>
    </source>
</evidence>
<feature type="binding site" evidence="17">
    <location>
        <position position="440"/>
    </location>
    <ligand>
        <name>AMP</name>
        <dbReference type="ChEBI" id="CHEBI:456215"/>
    </ligand>
</feature>
<keyword evidence="7 17" id="KW-0067">ATP-binding</keyword>
<feature type="binding site" evidence="18">
    <location>
        <position position="162"/>
    </location>
    <ligand>
        <name>K(+)</name>
        <dbReference type="ChEBI" id="CHEBI:29103"/>
    </ligand>
</feature>
<feature type="binding site" evidence="17">
    <location>
        <position position="316"/>
    </location>
    <ligand>
        <name>(6S)-NADPHX</name>
        <dbReference type="ChEBI" id="CHEBI:64076"/>
    </ligand>
</feature>
<reference evidence="22 23" key="1">
    <citation type="submission" date="2020-08" db="EMBL/GenBank/DDBJ databases">
        <title>Sequencing the genomes of 1000 actinobacteria strains.</title>
        <authorList>
            <person name="Klenk H.-P."/>
        </authorList>
    </citation>
    <scope>NUCLEOTIDE SEQUENCE [LARGE SCALE GENOMIC DNA]</scope>
    <source>
        <strain evidence="22 23">DSM 17945</strain>
    </source>
</reference>
<evidence type="ECO:0000256" key="16">
    <source>
        <dbReference type="ARBA" id="ARBA00049209"/>
    </source>
</evidence>
<feature type="binding site" evidence="18">
    <location>
        <begin position="67"/>
        <end position="71"/>
    </location>
    <ligand>
        <name>(6S)-NADPHX</name>
        <dbReference type="ChEBI" id="CHEBI:64076"/>
    </ligand>
</feature>
<feature type="binding site" evidence="18">
    <location>
        <position position="159"/>
    </location>
    <ligand>
        <name>(6S)-NADPHX</name>
        <dbReference type="ChEBI" id="CHEBI:64076"/>
    </ligand>
</feature>
<dbReference type="SUPFAM" id="SSF53613">
    <property type="entry name" value="Ribokinase-like"/>
    <property type="match status" value="1"/>
</dbReference>
<keyword evidence="8 17" id="KW-0521">NADP</keyword>
<evidence type="ECO:0000256" key="9">
    <source>
        <dbReference type="ARBA" id="ARBA00022958"/>
    </source>
</evidence>
<name>A0A7W9JHC2_9MICC</name>
<feature type="binding site" evidence="18">
    <location>
        <begin position="133"/>
        <end position="139"/>
    </location>
    <ligand>
        <name>(6S)-NADPHX</name>
        <dbReference type="ChEBI" id="CHEBI:64076"/>
    </ligand>
</feature>
<dbReference type="InterPro" id="IPR036652">
    <property type="entry name" value="YjeF_N_dom_sf"/>
</dbReference>
<keyword evidence="9 18" id="KW-0630">Potassium</keyword>
<evidence type="ECO:0000256" key="4">
    <source>
        <dbReference type="ARBA" id="ARBA00009524"/>
    </source>
</evidence>
<dbReference type="GO" id="GO:0052856">
    <property type="term" value="F:NAD(P)HX epimerase activity"/>
    <property type="evidence" value="ECO:0007669"/>
    <property type="project" value="UniProtKB-UniRule"/>
</dbReference>
<dbReference type="PANTHER" id="PTHR12592:SF0">
    <property type="entry name" value="ATP-DEPENDENT (S)-NAD(P)H-HYDRATE DEHYDRATASE"/>
    <property type="match status" value="1"/>
</dbReference>
<dbReference type="EC" id="4.2.1.136" evidence="19"/>
<dbReference type="GO" id="GO:0052855">
    <property type="term" value="F:ADP-dependent NAD(P)H-hydrate dehydratase activity"/>
    <property type="evidence" value="ECO:0007669"/>
    <property type="project" value="UniProtKB-UniRule"/>
</dbReference>
<dbReference type="CDD" id="cd01171">
    <property type="entry name" value="YXKO-related"/>
    <property type="match status" value="1"/>
</dbReference>
<evidence type="ECO:0000256" key="15">
    <source>
        <dbReference type="ARBA" id="ARBA00048238"/>
    </source>
</evidence>
<dbReference type="InterPro" id="IPR030677">
    <property type="entry name" value="Nnr"/>
</dbReference>
<comment type="function">
    <text evidence="17">Catalyzes the dehydration of the S-form of NAD(P)HX at the expense of ADP, which is converted to AMP. Together with NAD(P)HX epimerase, which catalyzes the epimerization of the S- and R-forms, the enzyme allows the repair of both epimers of NAD(P)HX, a damaged form of NAD(P)H that is a result of enzymatic or heat-dependent hydration.</text>
</comment>
<dbReference type="HAMAP" id="MF_01965">
    <property type="entry name" value="NADHX_dehydratase"/>
    <property type="match status" value="1"/>
</dbReference>
<dbReference type="GO" id="GO:0110051">
    <property type="term" value="P:metabolite repair"/>
    <property type="evidence" value="ECO:0007669"/>
    <property type="project" value="TreeGrafter"/>
</dbReference>
<dbReference type="InterPro" id="IPR004443">
    <property type="entry name" value="YjeF_N_dom"/>
</dbReference>
<comment type="caution">
    <text evidence="22">The sequence shown here is derived from an EMBL/GenBank/DDBJ whole genome shotgun (WGS) entry which is preliminary data.</text>
</comment>
<dbReference type="NCBIfam" id="TIGR00196">
    <property type="entry name" value="yjeF_cterm"/>
    <property type="match status" value="1"/>
</dbReference>
<dbReference type="EC" id="5.1.99.6" evidence="19"/>
<dbReference type="Gene3D" id="3.40.50.10260">
    <property type="entry name" value="YjeF N-terminal domain"/>
    <property type="match status" value="1"/>
</dbReference>
<feature type="binding site" evidence="17">
    <location>
        <position position="441"/>
    </location>
    <ligand>
        <name>(6S)-NADPHX</name>
        <dbReference type="ChEBI" id="CHEBI:64076"/>
    </ligand>
</feature>
<dbReference type="SUPFAM" id="SSF64153">
    <property type="entry name" value="YjeF N-terminal domain-like"/>
    <property type="match status" value="1"/>
</dbReference>
<evidence type="ECO:0000256" key="13">
    <source>
        <dbReference type="ARBA" id="ARBA00023268"/>
    </source>
</evidence>
<comment type="caution">
    <text evidence="18">Lacks conserved residue(s) required for the propagation of feature annotation.</text>
</comment>
<evidence type="ECO:0000256" key="17">
    <source>
        <dbReference type="HAMAP-Rule" id="MF_01965"/>
    </source>
</evidence>
<protein>
    <recommendedName>
        <fullName evidence="19">Bifunctional NAD(P)H-hydrate repair enzyme</fullName>
    </recommendedName>
    <alternativeName>
        <fullName evidence="19">Nicotinamide nucleotide repair protein</fullName>
    </alternativeName>
    <domain>
        <recommendedName>
            <fullName evidence="19">ADP-dependent (S)-NAD(P)H-hydrate dehydratase</fullName>
            <ecNumber evidence="19">4.2.1.136</ecNumber>
        </recommendedName>
        <alternativeName>
            <fullName evidence="19">ADP-dependent NAD(P)HX dehydratase</fullName>
        </alternativeName>
    </domain>
    <domain>
        <recommendedName>
            <fullName evidence="19">NAD(P)H-hydrate epimerase</fullName>
            <ecNumber evidence="19">5.1.99.6</ecNumber>
        </recommendedName>
    </domain>
</protein>
<keyword evidence="6 17" id="KW-0547">Nucleotide-binding</keyword>
<evidence type="ECO:0000259" key="21">
    <source>
        <dbReference type="PROSITE" id="PS51385"/>
    </source>
</evidence>
<accession>A0A7W9JHC2</accession>
<keyword evidence="10 17" id="KW-0520">NAD</keyword>
<evidence type="ECO:0000256" key="12">
    <source>
        <dbReference type="ARBA" id="ARBA00023239"/>
    </source>
</evidence>
<evidence type="ECO:0000256" key="6">
    <source>
        <dbReference type="ARBA" id="ARBA00022741"/>
    </source>
</evidence>
<evidence type="ECO:0000256" key="19">
    <source>
        <dbReference type="PIRNR" id="PIRNR017184"/>
    </source>
</evidence>
<proteinExistence type="inferred from homology"/>
<comment type="similarity">
    <text evidence="18">Belongs to the NnrE/AIBP family.</text>
</comment>
<dbReference type="AlphaFoldDB" id="A0A7W9JHC2"/>
<keyword evidence="22" id="KW-0418">Kinase</keyword>
<dbReference type="PROSITE" id="PS51383">
    <property type="entry name" value="YJEF_C_3"/>
    <property type="match status" value="1"/>
</dbReference>
<keyword evidence="13" id="KW-0511">Multifunctional enzyme</keyword>
<feature type="binding site" evidence="17">
    <location>
        <position position="261"/>
    </location>
    <ligand>
        <name>(6S)-NADPHX</name>
        <dbReference type="ChEBI" id="CHEBI:64076"/>
    </ligand>
</feature>
<comment type="cofactor">
    <cofactor evidence="17">
        <name>Mg(2+)</name>
        <dbReference type="ChEBI" id="CHEBI:18420"/>
    </cofactor>
</comment>
<dbReference type="GO" id="GO:0046872">
    <property type="term" value="F:metal ion binding"/>
    <property type="evidence" value="ECO:0007669"/>
    <property type="project" value="UniProtKB-UniRule"/>
</dbReference>
<dbReference type="Pfam" id="PF03853">
    <property type="entry name" value="YjeF_N"/>
    <property type="match status" value="1"/>
</dbReference>
<dbReference type="PIRSF" id="PIRSF017184">
    <property type="entry name" value="Nnr"/>
    <property type="match status" value="1"/>
</dbReference>
<evidence type="ECO:0000256" key="5">
    <source>
        <dbReference type="ARBA" id="ARBA00022723"/>
    </source>
</evidence>
<comment type="cofactor">
    <cofactor evidence="18 19">
        <name>K(+)</name>
        <dbReference type="ChEBI" id="CHEBI:29103"/>
    </cofactor>
    <text evidence="18 19">Binds 1 potassium ion per subunit.</text>
</comment>
<comment type="catalytic activity">
    <reaction evidence="15 17 19">
        <text>(6S)-NADHX + ADP = AMP + phosphate + NADH + H(+)</text>
        <dbReference type="Rhea" id="RHEA:32223"/>
        <dbReference type="ChEBI" id="CHEBI:15378"/>
        <dbReference type="ChEBI" id="CHEBI:43474"/>
        <dbReference type="ChEBI" id="CHEBI:57945"/>
        <dbReference type="ChEBI" id="CHEBI:64074"/>
        <dbReference type="ChEBI" id="CHEBI:456215"/>
        <dbReference type="ChEBI" id="CHEBI:456216"/>
        <dbReference type="EC" id="4.2.1.136"/>
    </reaction>
</comment>
<evidence type="ECO:0000256" key="7">
    <source>
        <dbReference type="ARBA" id="ARBA00022840"/>
    </source>
</evidence>
<evidence type="ECO:0000256" key="10">
    <source>
        <dbReference type="ARBA" id="ARBA00023027"/>
    </source>
</evidence>
<keyword evidence="23" id="KW-1185">Reference proteome</keyword>
<dbReference type="Pfam" id="PF01256">
    <property type="entry name" value="Carb_kinase"/>
    <property type="match status" value="1"/>
</dbReference>
<comment type="function">
    <text evidence="18">Catalyzes the epimerization of the S- and R-forms of NAD(P)HX, a damaged form of NAD(P)H that is a result of enzymatic or heat-dependent hydration. This is a prerequisite for the S-specific NAD(P)H-hydrate dehydratase to allow the repair of both epimers of NAD(P)HX.</text>
</comment>
<dbReference type="PROSITE" id="PS51385">
    <property type="entry name" value="YJEF_N"/>
    <property type="match status" value="1"/>
</dbReference>
<comment type="catalytic activity">
    <reaction evidence="1 18 19">
        <text>(6R)-NADHX = (6S)-NADHX</text>
        <dbReference type="Rhea" id="RHEA:32215"/>
        <dbReference type="ChEBI" id="CHEBI:64074"/>
        <dbReference type="ChEBI" id="CHEBI:64075"/>
        <dbReference type="EC" id="5.1.99.6"/>
    </reaction>
</comment>
<comment type="similarity">
    <text evidence="4 19">In the C-terminal section; belongs to the NnrD/CARKD family.</text>
</comment>
<dbReference type="InterPro" id="IPR000631">
    <property type="entry name" value="CARKD"/>
</dbReference>
<keyword evidence="22" id="KW-0808">Transferase</keyword>
<evidence type="ECO:0000256" key="11">
    <source>
        <dbReference type="ARBA" id="ARBA00023235"/>
    </source>
</evidence>
<feature type="binding site" evidence="18">
    <location>
        <position position="68"/>
    </location>
    <ligand>
        <name>K(+)</name>
        <dbReference type="ChEBI" id="CHEBI:29103"/>
    </ligand>
</feature>
<evidence type="ECO:0000256" key="18">
    <source>
        <dbReference type="HAMAP-Rule" id="MF_01966"/>
    </source>
</evidence>